<protein>
    <recommendedName>
        <fullName evidence="2">histidine kinase</fullName>
        <ecNumber evidence="2">2.7.13.3</ecNumber>
    </recommendedName>
</protein>
<dbReference type="Pfam" id="PF13188">
    <property type="entry name" value="PAS_8"/>
    <property type="match status" value="1"/>
</dbReference>
<dbReference type="SUPFAM" id="SSF55781">
    <property type="entry name" value="GAF domain-like"/>
    <property type="match status" value="1"/>
</dbReference>
<dbReference type="SMART" id="SM00091">
    <property type="entry name" value="PAS"/>
    <property type="match status" value="6"/>
</dbReference>
<dbReference type="PANTHER" id="PTHR43304">
    <property type="entry name" value="PHYTOCHROME-LIKE PROTEIN CPH1"/>
    <property type="match status" value="1"/>
</dbReference>
<dbReference type="InterPro" id="IPR016032">
    <property type="entry name" value="Sig_transdc_resp-reg_C-effctor"/>
</dbReference>
<dbReference type="Gene3D" id="1.10.10.10">
    <property type="entry name" value="Winged helix-like DNA-binding domain superfamily/Winged helix DNA-binding domain"/>
    <property type="match status" value="1"/>
</dbReference>
<dbReference type="SMART" id="SM00086">
    <property type="entry name" value="PAC"/>
    <property type="match status" value="5"/>
</dbReference>
<dbReference type="EC" id="2.7.13.3" evidence="2"/>
<evidence type="ECO:0000259" key="10">
    <source>
        <dbReference type="PROSITE" id="PS50112"/>
    </source>
</evidence>
<keyword evidence="5" id="KW-0418">Kinase</keyword>
<feature type="domain" description="PAC" evidence="11">
    <location>
        <begin position="1022"/>
        <end position="1074"/>
    </location>
</feature>
<name>A0A855X907_9BACT</name>
<dbReference type="InterPro" id="IPR029016">
    <property type="entry name" value="GAF-like_dom_sf"/>
</dbReference>
<dbReference type="PANTHER" id="PTHR43304:SF1">
    <property type="entry name" value="PAC DOMAIN-CONTAINING PROTEIN"/>
    <property type="match status" value="1"/>
</dbReference>
<dbReference type="GO" id="GO:0006355">
    <property type="term" value="P:regulation of DNA-templated transcription"/>
    <property type="evidence" value="ECO:0007669"/>
    <property type="project" value="InterPro"/>
</dbReference>
<dbReference type="InterPro" id="IPR036388">
    <property type="entry name" value="WH-like_DNA-bd_sf"/>
</dbReference>
<dbReference type="CDD" id="cd00130">
    <property type="entry name" value="PAS"/>
    <property type="match status" value="2"/>
</dbReference>
<dbReference type="InterPro" id="IPR000014">
    <property type="entry name" value="PAS"/>
</dbReference>
<evidence type="ECO:0000256" key="2">
    <source>
        <dbReference type="ARBA" id="ARBA00012438"/>
    </source>
</evidence>
<evidence type="ECO:0000313" key="13">
    <source>
        <dbReference type="Proteomes" id="UP000250918"/>
    </source>
</evidence>
<dbReference type="SUPFAM" id="SSF46894">
    <property type="entry name" value="C-terminal effector domain of the bipartite response regulators"/>
    <property type="match status" value="1"/>
</dbReference>
<feature type="non-terminal residue" evidence="12">
    <location>
        <position position="1"/>
    </location>
</feature>
<dbReference type="PROSITE" id="PS50113">
    <property type="entry name" value="PAC"/>
    <property type="match status" value="4"/>
</dbReference>
<feature type="domain" description="PAS" evidence="10">
    <location>
        <begin position="269"/>
        <end position="348"/>
    </location>
</feature>
<comment type="caution">
    <text evidence="12">The sequence shown here is derived from an EMBL/GenBank/DDBJ whole genome shotgun (WGS) entry which is preliminary data.</text>
</comment>
<dbReference type="Gene3D" id="3.30.450.20">
    <property type="entry name" value="PAS domain"/>
    <property type="match status" value="7"/>
</dbReference>
<evidence type="ECO:0000256" key="8">
    <source>
        <dbReference type="SAM" id="Coils"/>
    </source>
</evidence>
<keyword evidence="4" id="KW-0808">Transferase</keyword>
<dbReference type="PRINTS" id="PR00038">
    <property type="entry name" value="HTHLUXR"/>
</dbReference>
<feature type="coiled-coil region" evidence="8">
    <location>
        <begin position="1069"/>
        <end position="1106"/>
    </location>
</feature>
<evidence type="ECO:0000259" key="11">
    <source>
        <dbReference type="PROSITE" id="PS50113"/>
    </source>
</evidence>
<dbReference type="Proteomes" id="UP000250918">
    <property type="component" value="Unassembled WGS sequence"/>
</dbReference>
<keyword evidence="8" id="KW-0175">Coiled coil</keyword>
<dbReference type="SMART" id="SM00421">
    <property type="entry name" value="HTH_LUXR"/>
    <property type="match status" value="1"/>
</dbReference>
<dbReference type="CDD" id="cd06170">
    <property type="entry name" value="LuxR_C_like"/>
    <property type="match status" value="1"/>
</dbReference>
<dbReference type="InterPro" id="IPR013655">
    <property type="entry name" value="PAS_fold_3"/>
</dbReference>
<evidence type="ECO:0000256" key="7">
    <source>
        <dbReference type="ARBA" id="ARBA00023163"/>
    </source>
</evidence>
<dbReference type="SUPFAM" id="SSF55785">
    <property type="entry name" value="PYP-like sensor domain (PAS domain)"/>
    <property type="match status" value="7"/>
</dbReference>
<evidence type="ECO:0000256" key="4">
    <source>
        <dbReference type="ARBA" id="ARBA00022679"/>
    </source>
</evidence>
<keyword evidence="3" id="KW-0597">Phosphoprotein</keyword>
<dbReference type="NCBIfam" id="TIGR00229">
    <property type="entry name" value="sensory_box"/>
    <property type="match status" value="2"/>
</dbReference>
<keyword evidence="6" id="KW-0805">Transcription regulation</keyword>
<dbReference type="InterPro" id="IPR001610">
    <property type="entry name" value="PAC"/>
</dbReference>
<dbReference type="InterPro" id="IPR013767">
    <property type="entry name" value="PAS_fold"/>
</dbReference>
<dbReference type="Pfam" id="PF00196">
    <property type="entry name" value="GerE"/>
    <property type="match status" value="1"/>
</dbReference>
<dbReference type="SMART" id="SM00065">
    <property type="entry name" value="GAF"/>
    <property type="match status" value="1"/>
</dbReference>
<proteinExistence type="predicted"/>
<evidence type="ECO:0000256" key="5">
    <source>
        <dbReference type="ARBA" id="ARBA00022777"/>
    </source>
</evidence>
<dbReference type="GO" id="GO:0003677">
    <property type="term" value="F:DNA binding"/>
    <property type="evidence" value="ECO:0007669"/>
    <property type="project" value="InterPro"/>
</dbReference>
<dbReference type="InterPro" id="IPR000700">
    <property type="entry name" value="PAS-assoc_C"/>
</dbReference>
<evidence type="ECO:0000259" key="9">
    <source>
        <dbReference type="PROSITE" id="PS50043"/>
    </source>
</evidence>
<dbReference type="PROSITE" id="PS50043">
    <property type="entry name" value="HTH_LUXR_2"/>
    <property type="match status" value="1"/>
</dbReference>
<dbReference type="Pfam" id="PF08447">
    <property type="entry name" value="PAS_3"/>
    <property type="match status" value="1"/>
</dbReference>
<organism evidence="12 13">
    <name type="scientific">candidate division GN15 bacterium</name>
    <dbReference type="NCBI Taxonomy" id="2072418"/>
    <lineage>
        <taxon>Bacteria</taxon>
        <taxon>candidate division GN15</taxon>
    </lineage>
</organism>
<dbReference type="InterPro" id="IPR052162">
    <property type="entry name" value="Sensor_kinase/Photoreceptor"/>
</dbReference>
<dbReference type="EMBL" id="PQAP01000046">
    <property type="protein sequence ID" value="PWB73868.1"/>
    <property type="molecule type" value="Genomic_DNA"/>
</dbReference>
<feature type="domain" description="PAS" evidence="10">
    <location>
        <begin position="513"/>
        <end position="568"/>
    </location>
</feature>
<dbReference type="Pfam" id="PF13185">
    <property type="entry name" value="GAF_2"/>
    <property type="match status" value="1"/>
</dbReference>
<dbReference type="PROSITE" id="PS50112">
    <property type="entry name" value="PAS"/>
    <property type="match status" value="3"/>
</dbReference>
<comment type="catalytic activity">
    <reaction evidence="1">
        <text>ATP + protein L-histidine = ADP + protein N-phospho-L-histidine.</text>
        <dbReference type="EC" id="2.7.13.3"/>
    </reaction>
</comment>
<dbReference type="InterPro" id="IPR000792">
    <property type="entry name" value="Tscrpt_reg_LuxR_C"/>
</dbReference>
<evidence type="ECO:0000256" key="1">
    <source>
        <dbReference type="ARBA" id="ARBA00000085"/>
    </source>
</evidence>
<dbReference type="Pfam" id="PF00989">
    <property type="entry name" value="PAS"/>
    <property type="match status" value="2"/>
</dbReference>
<evidence type="ECO:0000256" key="3">
    <source>
        <dbReference type="ARBA" id="ARBA00022553"/>
    </source>
</evidence>
<feature type="domain" description="PAC" evidence="11">
    <location>
        <begin position="894"/>
        <end position="946"/>
    </location>
</feature>
<sequence length="1223" mass="138727">TEADGERYRALLETTSDFVWEMDTSGRYTYCSPQMLKLWGIKPEEMIGRTPFDVMPEGEREYARAAFEDLVRSPRPFSGTQSSAVVDQGRLIYVETNGVPFFDGNGTLLGFRGISRDITERKLLEETLEKRIAERSAELRKSERQYHDLFEHMMEPLTLFEPIRNDEGRIIDFLVVDSNPITERAVGMSTSQYVGQRLSRAFPGFEKTPKFDLYVRVAETGNPGKVLQKAFLTDTLLETTVFPTGGGLIAALSEDVTLVRRAEDELRLSEERYRSLFENLNVGAIITEPILDSEGRLIDLRYLSVNRMVERIYGRTIDQIEGFLLSELFSPKQRPEVLDVYGDVVKTGVPYRGEIHSELLNGDFDISCFRITPDRLAITFADVTDRKRAESALRAERQRLLDVLETLPPMICLLSPDYEVLFANRSFRMEFGEGGGRRCYEYCFGQSAPCEFCRSFDVLKTGKPLQWQVTTPKGTTIRAYDFPFTDIDGRPLILEMDIDITEQVRAEEALRRAGTYNRSLIEASLDPLLTISEAGKITDVNKATELVTGRPREQLIGSDFCEFFTEPDKARDGYTQVLKDGLVTDYPLTIRHRDGKLTDVLYNAVVYADESGRIQGVFAAARDITERKKVEAKAERLAHVLSLMSGINEAIVRIRDTQTLYNEVCRIAVERGGLRMAWVGIVEEQTGLVKVAAAAGVVDGYLDDIRISAHDEAIGRGPTGRCIRENRHSTCTDFLTDPRMEPWREAAAKRRFVCSAAYPLRSGGRVVGAFTLYSGESGFFDEEETRLLLELADDISMALELMDQERARKAAEVALRLTADRLEEAQEIGRMGSWEYDLVTGDVTWSEQMFRIFGRDPALGSPSIEESFERYLDVETRDRARRTFESAVDEGRQQTMDGRILPADNRLCYGNLVVSPVMDDSGKVVKLRGTVRDITERFVAENALRDSEYRLRTAQDIGNIGDFVLDLATGNVFWSDSIYRMMDRSPLLGPPTLEELQKMFSPGERQKMDEALEAVRTTGERAEYDRKLVLPSGKEVYHHVVYVAVKDAQGKVVKIRGTLVDVTPLKVSQMELELALEQLKVERRMLEEKNIALREVLTQIESEKEAIRKRFTTNVEQAILPSLIRLSEAARGPQKRELQLLVREATEVVSPFIDTLRGRFASLSPREVEICRMIKSGLTSKEIAENLNIADKTVQKYRELIRRKLRLTNKDTNLQTFLKSMPT</sequence>
<evidence type="ECO:0000256" key="6">
    <source>
        <dbReference type="ARBA" id="ARBA00023015"/>
    </source>
</evidence>
<dbReference type="InterPro" id="IPR003018">
    <property type="entry name" value="GAF"/>
</dbReference>
<feature type="domain" description="PAC" evidence="11">
    <location>
        <begin position="584"/>
        <end position="636"/>
    </location>
</feature>
<feature type="domain" description="HTH luxR-type" evidence="9">
    <location>
        <begin position="1156"/>
        <end position="1221"/>
    </location>
</feature>
<keyword evidence="7" id="KW-0804">Transcription</keyword>
<dbReference type="InterPro" id="IPR035965">
    <property type="entry name" value="PAS-like_dom_sf"/>
</dbReference>
<dbReference type="Pfam" id="PF13426">
    <property type="entry name" value="PAS_9"/>
    <property type="match status" value="1"/>
</dbReference>
<feature type="domain" description="PAC" evidence="11">
    <location>
        <begin position="78"/>
        <end position="130"/>
    </location>
</feature>
<gene>
    <name evidence="12" type="ORF">C3F09_04700</name>
</gene>
<reference evidence="12 13" key="1">
    <citation type="journal article" date="2018" name="ISME J.">
        <title>A methanotrophic archaeon couples anaerobic oxidation of methane to Fe(III) reduction.</title>
        <authorList>
            <person name="Cai C."/>
            <person name="Leu A.O."/>
            <person name="Xie G.J."/>
            <person name="Guo J."/>
            <person name="Feng Y."/>
            <person name="Zhao J.X."/>
            <person name="Tyson G.W."/>
            <person name="Yuan Z."/>
            <person name="Hu S."/>
        </authorList>
    </citation>
    <scope>NUCLEOTIDE SEQUENCE [LARGE SCALE GENOMIC DNA]</scope>
    <source>
        <strain evidence="12">FeB_12</strain>
    </source>
</reference>
<dbReference type="GO" id="GO:0004673">
    <property type="term" value="F:protein histidine kinase activity"/>
    <property type="evidence" value="ECO:0007669"/>
    <property type="project" value="UniProtKB-EC"/>
</dbReference>
<dbReference type="AlphaFoldDB" id="A0A855X907"/>
<accession>A0A855X907</accession>
<dbReference type="Gene3D" id="3.30.450.40">
    <property type="match status" value="1"/>
</dbReference>
<evidence type="ECO:0000313" key="12">
    <source>
        <dbReference type="EMBL" id="PWB73868.1"/>
    </source>
</evidence>
<feature type="domain" description="PAS" evidence="10">
    <location>
        <begin position="4"/>
        <end position="74"/>
    </location>
</feature>